<dbReference type="PANTHER" id="PTHR10044:SF139">
    <property type="entry name" value="DEATH-ASSOCIATED INHIBITOR OF APOPTOSIS 2"/>
    <property type="match status" value="1"/>
</dbReference>
<dbReference type="GO" id="GO:0051726">
    <property type="term" value="P:regulation of cell cycle"/>
    <property type="evidence" value="ECO:0007669"/>
    <property type="project" value="TreeGrafter"/>
</dbReference>
<dbReference type="InterPro" id="IPR001841">
    <property type="entry name" value="Znf_RING"/>
</dbReference>
<dbReference type="GO" id="GO:0031398">
    <property type="term" value="P:positive regulation of protein ubiquitination"/>
    <property type="evidence" value="ECO:0007669"/>
    <property type="project" value="TreeGrafter"/>
</dbReference>
<dbReference type="SUPFAM" id="SSF57924">
    <property type="entry name" value="Inhibitor of apoptosis (IAP) repeat"/>
    <property type="match status" value="2"/>
</dbReference>
<dbReference type="PROSITE" id="PS50143">
    <property type="entry name" value="BIR_REPEAT_2"/>
    <property type="match status" value="2"/>
</dbReference>
<dbReference type="GeneID" id="4155953"/>
<name>Q1A4L2_9BBAC</name>
<proteinExistence type="predicted"/>
<dbReference type="GO" id="GO:0061630">
    <property type="term" value="F:ubiquitin protein ligase activity"/>
    <property type="evidence" value="ECO:0007669"/>
    <property type="project" value="TreeGrafter"/>
</dbReference>
<dbReference type="InterPro" id="IPR013083">
    <property type="entry name" value="Znf_RING/FYVE/PHD"/>
</dbReference>
<dbReference type="GO" id="GO:0008270">
    <property type="term" value="F:zinc ion binding"/>
    <property type="evidence" value="ECO:0007669"/>
    <property type="project" value="UniProtKB-KW"/>
</dbReference>
<dbReference type="Gene3D" id="3.30.40.10">
    <property type="entry name" value="Zinc/RING finger domain, C3HC4 (zinc finger)"/>
    <property type="match status" value="1"/>
</dbReference>
<dbReference type="PROSITE" id="PS01282">
    <property type="entry name" value="BIR_REPEAT_1"/>
    <property type="match status" value="1"/>
</dbReference>
<keyword evidence="2" id="KW-0862">Zinc</keyword>
<dbReference type="PROSITE" id="PS50089">
    <property type="entry name" value="ZF_RING_2"/>
    <property type="match status" value="1"/>
</dbReference>
<dbReference type="PANTHER" id="PTHR10044">
    <property type="entry name" value="INHIBITOR OF APOPTOSIS"/>
    <property type="match status" value="1"/>
</dbReference>
<organism evidence="4 5">
    <name type="scientific">Choristoneura occidentalis granulovirus</name>
    <dbReference type="NCBI Taxonomy" id="364745"/>
    <lineage>
        <taxon>Viruses</taxon>
        <taxon>Viruses incertae sedis</taxon>
        <taxon>Naldaviricetes</taxon>
        <taxon>Lefavirales</taxon>
        <taxon>Baculoviridae</taxon>
        <taxon>Betabaculovirus</taxon>
        <taxon>Betabaculovirus chofumiferanae</taxon>
    </lineage>
</organism>
<dbReference type="FunFam" id="1.10.1170.10:FF:000003">
    <property type="entry name" value="E3 ubiquitin-protein ligase XIAP"/>
    <property type="match status" value="1"/>
</dbReference>
<dbReference type="GO" id="GO:0090263">
    <property type="term" value="P:positive regulation of canonical Wnt signaling pathway"/>
    <property type="evidence" value="ECO:0007669"/>
    <property type="project" value="TreeGrafter"/>
</dbReference>
<dbReference type="RefSeq" id="YP_654505.1">
    <property type="nucleotide sequence ID" value="NC_008168.1"/>
</dbReference>
<gene>
    <name evidence="4" type="primary">iap-3</name>
</gene>
<dbReference type="InterPro" id="IPR050784">
    <property type="entry name" value="IAP"/>
</dbReference>
<keyword evidence="5" id="KW-1185">Reference proteome</keyword>
<dbReference type="KEGG" id="vg:4155953"/>
<dbReference type="OrthoDB" id="9255at10239"/>
<dbReference type="CDD" id="cd00022">
    <property type="entry name" value="BIR"/>
    <property type="match status" value="2"/>
</dbReference>
<dbReference type="Pfam" id="PF13920">
    <property type="entry name" value="zf-C3HC4_3"/>
    <property type="match status" value="1"/>
</dbReference>
<dbReference type="Pfam" id="PF00653">
    <property type="entry name" value="BIR"/>
    <property type="match status" value="2"/>
</dbReference>
<dbReference type="SMART" id="SM00238">
    <property type="entry name" value="BIR"/>
    <property type="match status" value="2"/>
</dbReference>
<dbReference type="InterPro" id="IPR001370">
    <property type="entry name" value="BIR_rpt"/>
</dbReference>
<evidence type="ECO:0000256" key="1">
    <source>
        <dbReference type="ARBA" id="ARBA00022703"/>
    </source>
</evidence>
<evidence type="ECO:0000313" key="4">
    <source>
        <dbReference type="EMBL" id="ABC61218.1"/>
    </source>
</evidence>
<keyword evidence="2" id="KW-0863">Zinc-finger</keyword>
<dbReference type="EMBL" id="DQ333351">
    <property type="protein sequence ID" value="ABC61218.1"/>
    <property type="molecule type" value="Genomic_DNA"/>
</dbReference>
<sequence length="283" mass="33287">MLTLFNRQFKIITSQLFKVYINQTCVYYCTLSDMELKSMHEEINRLESFKDNWPHTFLTAKDLSKNGFYYLNRGDEVRCAFCNVEFMKWEDNDDPAEFHKKWAPRCPFVIKKEQMKGPAQPRYSTVEARLKTFTDWPASMTQKPLELAEAGFYYTNKGDRTKCYYCDNGLKDWEPEDVPWEQHARWFDKCEFVKIVKGDQYVQKVISEACVIKPKAEIKPDNKESNDQLNETLCKICFVNERDVCFLPCGHVVACATCALSLVSKRCPVCNNVYDLVKRLYYN</sequence>
<protein>
    <submittedName>
        <fullName evidence="4">IAP-3</fullName>
    </submittedName>
</protein>
<dbReference type="Gene3D" id="1.10.1170.10">
    <property type="entry name" value="Inhibitor Of Apoptosis Protein (2mihbC-IAP-1), Chain A"/>
    <property type="match status" value="2"/>
</dbReference>
<dbReference type="GO" id="GO:0043027">
    <property type="term" value="F:cysteine-type endopeptidase inhibitor activity involved in apoptotic process"/>
    <property type="evidence" value="ECO:0007669"/>
    <property type="project" value="TreeGrafter"/>
</dbReference>
<evidence type="ECO:0000313" key="5">
    <source>
        <dbReference type="Proteomes" id="UP000202317"/>
    </source>
</evidence>
<accession>Q1A4L2</accession>
<keyword evidence="2" id="KW-0479">Metal-binding</keyword>
<dbReference type="SMART" id="SM00184">
    <property type="entry name" value="RING"/>
    <property type="match status" value="1"/>
</dbReference>
<evidence type="ECO:0000256" key="2">
    <source>
        <dbReference type="PROSITE-ProRule" id="PRU00175"/>
    </source>
</evidence>
<evidence type="ECO:0000259" key="3">
    <source>
        <dbReference type="PROSITE" id="PS50089"/>
    </source>
</evidence>
<feature type="domain" description="RING-type" evidence="3">
    <location>
        <begin position="234"/>
        <end position="271"/>
    </location>
</feature>
<dbReference type="Proteomes" id="UP000202317">
    <property type="component" value="Segment"/>
</dbReference>
<keyword evidence="1" id="KW-0053">Apoptosis</keyword>
<reference evidence="4 5" key="1">
    <citation type="journal article" date="2006" name="J. Gen. Virol.">
        <title>Sequence analysis of the Choristoneura occidentalis granulovirus genome.</title>
        <authorList>
            <person name="Escasa S.R."/>
            <person name="Lauzon H.A.M."/>
            <person name="Mathur A.C."/>
            <person name="Krell P.J."/>
            <person name="Arif B.M."/>
        </authorList>
    </citation>
    <scope>NUCLEOTIDE SEQUENCE [LARGE SCALE GENOMIC DNA]</scope>
</reference>